<evidence type="ECO:0000256" key="1">
    <source>
        <dbReference type="ARBA" id="ARBA00004123"/>
    </source>
</evidence>
<dbReference type="GO" id="GO:0005634">
    <property type="term" value="C:nucleus"/>
    <property type="evidence" value="ECO:0007669"/>
    <property type="project" value="UniProtKB-SubCell"/>
</dbReference>
<dbReference type="Proteomes" id="UP000325577">
    <property type="component" value="Linkage Group LG14"/>
</dbReference>
<sequence length="306" mass="33629">MVKESVRKCSHCRHNGHNSRTCNEKGYCFKLFGVKIATEKEDESIRKSKSMGNLFIFHGENCTVDDAGYLSDGLIHTKKAKAAHERKKGVAWTEEEHRCFLLGLEKLGKGDWRGISRNFVSSRTPTQVASHAQKYFMRMAATKKKKLRPSLFDMPFNNNSPQPQPQSSQNSPVSPSHDAEISQQASTSAQVANPLETSQVLSMAANYGVPDFHPMPFMAGVPRSSQSFPAPKVFATVSFVPVTNFPSQGYLCVPRSHGNFATRGPFMSQSLSSLLPQQLQHGPSSRAAPGTSVTKKDDQALSIGVI</sequence>
<evidence type="ECO:0000256" key="2">
    <source>
        <dbReference type="ARBA" id="ARBA00023015"/>
    </source>
</evidence>
<feature type="region of interest" description="Disordered" evidence="6">
    <location>
        <begin position="279"/>
        <end position="306"/>
    </location>
</feature>
<gene>
    <name evidence="9" type="ORF">F0562_026447</name>
</gene>
<feature type="compositionally biased region" description="Low complexity" evidence="6">
    <location>
        <begin position="155"/>
        <end position="176"/>
    </location>
</feature>
<dbReference type="InterPro" id="IPR017930">
    <property type="entry name" value="Myb_dom"/>
</dbReference>
<dbReference type="GO" id="GO:0006355">
    <property type="term" value="P:regulation of DNA-templated transcription"/>
    <property type="evidence" value="ECO:0007669"/>
    <property type="project" value="UniProtKB-ARBA"/>
</dbReference>
<dbReference type="Gene3D" id="1.10.10.60">
    <property type="entry name" value="Homeodomain-like"/>
    <property type="match status" value="1"/>
</dbReference>
<dbReference type="PANTHER" id="PTHR44191">
    <property type="entry name" value="TRANSCRIPTION FACTOR KUA1"/>
    <property type="match status" value="1"/>
</dbReference>
<dbReference type="PANTHER" id="PTHR44191:SF45">
    <property type="entry name" value="TRANSCRIPTION FACTOR MYB1R1-LIKE"/>
    <property type="match status" value="1"/>
</dbReference>
<evidence type="ECO:0000259" key="8">
    <source>
        <dbReference type="PROSITE" id="PS51294"/>
    </source>
</evidence>
<dbReference type="GO" id="GO:0009739">
    <property type="term" value="P:response to gibberellin"/>
    <property type="evidence" value="ECO:0007669"/>
    <property type="project" value="TreeGrafter"/>
</dbReference>
<feature type="compositionally biased region" description="Polar residues" evidence="6">
    <location>
        <begin position="181"/>
        <end position="192"/>
    </location>
</feature>
<dbReference type="SUPFAM" id="SSF46689">
    <property type="entry name" value="Homeodomain-like"/>
    <property type="match status" value="1"/>
</dbReference>
<keyword evidence="2" id="KW-0805">Transcription regulation</keyword>
<evidence type="ECO:0000256" key="6">
    <source>
        <dbReference type="SAM" id="MobiDB-lite"/>
    </source>
</evidence>
<evidence type="ECO:0000313" key="10">
    <source>
        <dbReference type="Proteomes" id="UP000325577"/>
    </source>
</evidence>
<dbReference type="InterPro" id="IPR009057">
    <property type="entry name" value="Homeodomain-like_sf"/>
</dbReference>
<name>A0A5J5B917_9ASTE</name>
<dbReference type="InterPro" id="IPR001005">
    <property type="entry name" value="SANT/Myb"/>
</dbReference>
<dbReference type="AlphaFoldDB" id="A0A5J5B917"/>
<feature type="domain" description="HTH myb-type" evidence="8">
    <location>
        <begin position="84"/>
        <end position="140"/>
    </location>
</feature>
<dbReference type="PROSITE" id="PS51294">
    <property type="entry name" value="HTH_MYB"/>
    <property type="match status" value="1"/>
</dbReference>
<evidence type="ECO:0000259" key="7">
    <source>
        <dbReference type="PROSITE" id="PS50090"/>
    </source>
</evidence>
<dbReference type="GO" id="GO:0003677">
    <property type="term" value="F:DNA binding"/>
    <property type="evidence" value="ECO:0007669"/>
    <property type="project" value="UniProtKB-KW"/>
</dbReference>
<keyword evidence="5" id="KW-0539">Nucleus</keyword>
<organism evidence="9 10">
    <name type="scientific">Nyssa sinensis</name>
    <dbReference type="NCBI Taxonomy" id="561372"/>
    <lineage>
        <taxon>Eukaryota</taxon>
        <taxon>Viridiplantae</taxon>
        <taxon>Streptophyta</taxon>
        <taxon>Embryophyta</taxon>
        <taxon>Tracheophyta</taxon>
        <taxon>Spermatophyta</taxon>
        <taxon>Magnoliopsida</taxon>
        <taxon>eudicotyledons</taxon>
        <taxon>Gunneridae</taxon>
        <taxon>Pentapetalae</taxon>
        <taxon>asterids</taxon>
        <taxon>Cornales</taxon>
        <taxon>Nyssaceae</taxon>
        <taxon>Nyssa</taxon>
    </lineage>
</organism>
<dbReference type="EMBL" id="CM018037">
    <property type="protein sequence ID" value="KAA8539755.1"/>
    <property type="molecule type" value="Genomic_DNA"/>
</dbReference>
<keyword evidence="10" id="KW-1185">Reference proteome</keyword>
<evidence type="ECO:0000256" key="3">
    <source>
        <dbReference type="ARBA" id="ARBA00023125"/>
    </source>
</evidence>
<feature type="region of interest" description="Disordered" evidence="6">
    <location>
        <begin position="150"/>
        <end position="192"/>
    </location>
</feature>
<accession>A0A5J5B917</accession>
<dbReference type="PROSITE" id="PS50090">
    <property type="entry name" value="MYB_LIKE"/>
    <property type="match status" value="1"/>
</dbReference>
<dbReference type="InterPro" id="IPR006447">
    <property type="entry name" value="Myb_dom_plants"/>
</dbReference>
<evidence type="ECO:0000256" key="5">
    <source>
        <dbReference type="ARBA" id="ARBA00023242"/>
    </source>
</evidence>
<protein>
    <submittedName>
        <fullName evidence="9">Uncharacterized protein</fullName>
    </submittedName>
</protein>
<feature type="domain" description="Myb-like" evidence="7">
    <location>
        <begin position="84"/>
        <end position="136"/>
    </location>
</feature>
<dbReference type="GO" id="GO:0009723">
    <property type="term" value="P:response to ethylene"/>
    <property type="evidence" value="ECO:0007669"/>
    <property type="project" value="TreeGrafter"/>
</dbReference>
<reference evidence="9 10" key="1">
    <citation type="submission" date="2019-09" db="EMBL/GenBank/DDBJ databases">
        <title>A chromosome-level genome assembly of the Chinese tupelo Nyssa sinensis.</title>
        <authorList>
            <person name="Yang X."/>
            <person name="Kang M."/>
            <person name="Yang Y."/>
            <person name="Xiong H."/>
            <person name="Wang M."/>
            <person name="Zhang Z."/>
            <person name="Wang Z."/>
            <person name="Wu H."/>
            <person name="Ma T."/>
            <person name="Liu J."/>
            <person name="Xi Z."/>
        </authorList>
    </citation>
    <scope>NUCLEOTIDE SEQUENCE [LARGE SCALE GENOMIC DNA]</scope>
    <source>
        <strain evidence="9">J267</strain>
        <tissue evidence="9">Leaf</tissue>
    </source>
</reference>
<evidence type="ECO:0000256" key="4">
    <source>
        <dbReference type="ARBA" id="ARBA00023163"/>
    </source>
</evidence>
<dbReference type="CDD" id="cd00167">
    <property type="entry name" value="SANT"/>
    <property type="match status" value="1"/>
</dbReference>
<dbReference type="FunFam" id="1.10.10.60:FF:000009">
    <property type="entry name" value="transcription factor MYB1R1"/>
    <property type="match status" value="1"/>
</dbReference>
<keyword evidence="4" id="KW-0804">Transcription</keyword>
<evidence type="ECO:0000313" key="9">
    <source>
        <dbReference type="EMBL" id="KAA8539755.1"/>
    </source>
</evidence>
<dbReference type="NCBIfam" id="TIGR01557">
    <property type="entry name" value="myb_SHAQKYF"/>
    <property type="match status" value="1"/>
</dbReference>
<dbReference type="InterPro" id="IPR052245">
    <property type="entry name" value="Plant_Stress_Dev_TF"/>
</dbReference>
<dbReference type="Pfam" id="PF00249">
    <property type="entry name" value="Myb_DNA-binding"/>
    <property type="match status" value="1"/>
</dbReference>
<dbReference type="SMART" id="SM00717">
    <property type="entry name" value="SANT"/>
    <property type="match status" value="1"/>
</dbReference>
<dbReference type="OrthoDB" id="118550at2759"/>
<comment type="subcellular location">
    <subcellularLocation>
        <location evidence="1">Nucleus</location>
    </subcellularLocation>
</comment>
<keyword evidence="3" id="KW-0238">DNA-binding</keyword>
<proteinExistence type="predicted"/>